<dbReference type="EC" id="1.14.19.-" evidence="3"/>
<evidence type="ECO:0000313" key="3">
    <source>
        <dbReference type="EMBL" id="MBP5855736.1"/>
    </source>
</evidence>
<dbReference type="GO" id="GO:0016491">
    <property type="term" value="F:oxidoreductase activity"/>
    <property type="evidence" value="ECO:0007669"/>
    <property type="project" value="UniProtKB-KW"/>
</dbReference>
<gene>
    <name evidence="3" type="ORF">KAJ83_01850</name>
</gene>
<keyword evidence="1" id="KW-1133">Transmembrane helix</keyword>
<evidence type="ECO:0000313" key="4">
    <source>
        <dbReference type="Proteomes" id="UP000672602"/>
    </source>
</evidence>
<feature type="transmembrane region" description="Helical" evidence="1">
    <location>
        <begin position="146"/>
        <end position="167"/>
    </location>
</feature>
<organism evidence="3 4">
    <name type="scientific">Marivibrio halodurans</name>
    <dbReference type="NCBI Taxonomy" id="2039722"/>
    <lineage>
        <taxon>Bacteria</taxon>
        <taxon>Pseudomonadati</taxon>
        <taxon>Pseudomonadota</taxon>
        <taxon>Alphaproteobacteria</taxon>
        <taxon>Rhodospirillales</taxon>
        <taxon>Rhodospirillaceae</taxon>
        <taxon>Marivibrio</taxon>
    </lineage>
</organism>
<dbReference type="InterPro" id="IPR005804">
    <property type="entry name" value="FA_desaturase_dom"/>
</dbReference>
<dbReference type="EMBL" id="JAGMWN010000001">
    <property type="protein sequence ID" value="MBP5855736.1"/>
    <property type="molecule type" value="Genomic_DNA"/>
</dbReference>
<feature type="transmembrane region" description="Helical" evidence="1">
    <location>
        <begin position="12"/>
        <end position="31"/>
    </location>
</feature>
<protein>
    <submittedName>
        <fullName evidence="3">Fatty acid desaturase</fullName>
        <ecNumber evidence="3">1.14.19.-</ecNumber>
    </submittedName>
</protein>
<name>A0A8J7UZJ0_9PROT</name>
<sequence length="283" mass="32524">MLLTYGGFLVLTYWWRIVPLPLLVALGAYLVCLHGHMAHELLHGHPTRKRWLNDALAMVPLSLWLPYPIYRDSHLAHHGITHLTSPIEDPESFYLTPKRWSRKPVALRALLYWNQSFLGRMAVGPLLMVGRFLAGEIRRFGRGEWAYAGAWAVHLMLAALVVFWVVAICGMPFWLYLVGIVYPGLSLGLMRSYVEHRPGPDQDSRCAIVEGGPLTRLLFLNNNFHLVHHVRPGLPWYRIPAVYRADKAGWLARNGGYRYRGYWDVIGRHLLWAKDSPLHPTIR</sequence>
<dbReference type="GO" id="GO:0006629">
    <property type="term" value="P:lipid metabolic process"/>
    <property type="evidence" value="ECO:0007669"/>
    <property type="project" value="InterPro"/>
</dbReference>
<keyword evidence="1" id="KW-0472">Membrane</keyword>
<comment type="caution">
    <text evidence="3">The sequence shown here is derived from an EMBL/GenBank/DDBJ whole genome shotgun (WGS) entry which is preliminary data.</text>
</comment>
<keyword evidence="4" id="KW-1185">Reference proteome</keyword>
<accession>A0A8J7UZJ0</accession>
<dbReference type="RefSeq" id="WP_210680312.1">
    <property type="nucleotide sequence ID" value="NZ_JAGMWN010000001.1"/>
</dbReference>
<keyword evidence="3" id="KW-0560">Oxidoreductase</keyword>
<feature type="transmembrane region" description="Helical" evidence="1">
    <location>
        <begin position="173"/>
        <end position="190"/>
    </location>
</feature>
<dbReference type="Pfam" id="PF00487">
    <property type="entry name" value="FA_desaturase"/>
    <property type="match status" value="1"/>
</dbReference>
<reference evidence="3" key="1">
    <citation type="submission" date="2021-04" db="EMBL/GenBank/DDBJ databases">
        <authorList>
            <person name="Zhang D.-C."/>
        </authorList>
    </citation>
    <scope>NUCLEOTIDE SEQUENCE</scope>
    <source>
        <strain evidence="3">CGMCC 1.15697</strain>
    </source>
</reference>
<evidence type="ECO:0000259" key="2">
    <source>
        <dbReference type="Pfam" id="PF00487"/>
    </source>
</evidence>
<feature type="domain" description="Fatty acid desaturase" evidence="2">
    <location>
        <begin position="15"/>
        <end position="259"/>
    </location>
</feature>
<keyword evidence="1" id="KW-0812">Transmembrane</keyword>
<proteinExistence type="predicted"/>
<evidence type="ECO:0000256" key="1">
    <source>
        <dbReference type="SAM" id="Phobius"/>
    </source>
</evidence>
<dbReference type="Proteomes" id="UP000672602">
    <property type="component" value="Unassembled WGS sequence"/>
</dbReference>
<dbReference type="AlphaFoldDB" id="A0A8J7UZJ0"/>